<keyword evidence="1" id="KW-1133">Transmembrane helix</keyword>
<keyword evidence="1" id="KW-0472">Membrane</keyword>
<accession>A0AB39QHA2</accession>
<evidence type="ECO:0000256" key="1">
    <source>
        <dbReference type="SAM" id="Phobius"/>
    </source>
</evidence>
<dbReference type="AlphaFoldDB" id="A0AB39QHA2"/>
<evidence type="ECO:0000313" key="2">
    <source>
        <dbReference type="EMBL" id="XDQ42136.1"/>
    </source>
</evidence>
<keyword evidence="1" id="KW-0812">Transmembrane</keyword>
<feature type="transmembrane region" description="Helical" evidence="1">
    <location>
        <begin position="30"/>
        <end position="48"/>
    </location>
</feature>
<proteinExistence type="predicted"/>
<name>A0AB39QHA2_9ACTN</name>
<protein>
    <submittedName>
        <fullName evidence="2">Uncharacterized protein</fullName>
    </submittedName>
</protein>
<dbReference type="RefSeq" id="WP_369221663.1">
    <property type="nucleotide sequence ID" value="NZ_CP163441.1"/>
</dbReference>
<organism evidence="2">
    <name type="scientific">Streptomyces sp. R39</name>
    <dbReference type="NCBI Taxonomy" id="3238631"/>
    <lineage>
        <taxon>Bacteria</taxon>
        <taxon>Bacillati</taxon>
        <taxon>Actinomycetota</taxon>
        <taxon>Actinomycetes</taxon>
        <taxon>Kitasatosporales</taxon>
        <taxon>Streptomycetaceae</taxon>
        <taxon>Streptomyces</taxon>
    </lineage>
</organism>
<gene>
    <name evidence="2" type="ORF">AB5J52_07615</name>
</gene>
<sequence length="81" mass="8546">MALSRVVSVAVIAAVLGSYGAGWRLSGRPWAATAAAGALGTLGIVLYLEATGQQLMAVDRALRSPLPRFPSSSRWWCSRNT</sequence>
<reference evidence="2" key="1">
    <citation type="submission" date="2024-07" db="EMBL/GenBank/DDBJ databases">
        <authorList>
            <person name="Yu S.T."/>
        </authorList>
    </citation>
    <scope>NUCLEOTIDE SEQUENCE</scope>
    <source>
        <strain evidence="2">R39</strain>
    </source>
</reference>
<dbReference type="EMBL" id="CP163441">
    <property type="protein sequence ID" value="XDQ42136.1"/>
    <property type="molecule type" value="Genomic_DNA"/>
</dbReference>